<keyword evidence="1" id="KW-0805">Transcription regulation</keyword>
<dbReference type="STRING" id="1121014.N788_12170"/>
<proteinExistence type="predicted"/>
<organism evidence="5 6">
    <name type="scientific">Arenimonas donghaensis DSM 18148 = HO3-R19</name>
    <dbReference type="NCBI Taxonomy" id="1121014"/>
    <lineage>
        <taxon>Bacteria</taxon>
        <taxon>Pseudomonadati</taxon>
        <taxon>Pseudomonadota</taxon>
        <taxon>Gammaproteobacteria</taxon>
        <taxon>Lysobacterales</taxon>
        <taxon>Lysobacteraceae</taxon>
        <taxon>Arenimonas</taxon>
    </lineage>
</organism>
<dbReference type="Proteomes" id="UP000029085">
    <property type="component" value="Unassembled WGS sequence"/>
</dbReference>
<dbReference type="RefSeq" id="WP_051924428.1">
    <property type="nucleotide sequence ID" value="NZ_AVCJ01000011.1"/>
</dbReference>
<gene>
    <name evidence="5" type="ORF">N788_12170</name>
</gene>
<protein>
    <recommendedName>
        <fullName evidence="4">HTH araC/xylS-type domain-containing protein</fullName>
    </recommendedName>
</protein>
<keyword evidence="6" id="KW-1185">Reference proteome</keyword>
<dbReference type="PROSITE" id="PS01124">
    <property type="entry name" value="HTH_ARAC_FAMILY_2"/>
    <property type="match status" value="1"/>
</dbReference>
<feature type="domain" description="HTH araC/xylS-type" evidence="4">
    <location>
        <begin position="177"/>
        <end position="279"/>
    </location>
</feature>
<dbReference type="Pfam" id="PF20240">
    <property type="entry name" value="DUF6597"/>
    <property type="match status" value="1"/>
</dbReference>
<dbReference type="InterPro" id="IPR050204">
    <property type="entry name" value="AraC_XylS_family_regulators"/>
</dbReference>
<dbReference type="Gene3D" id="1.10.10.60">
    <property type="entry name" value="Homeodomain-like"/>
    <property type="match status" value="1"/>
</dbReference>
<evidence type="ECO:0000313" key="6">
    <source>
        <dbReference type="Proteomes" id="UP000029085"/>
    </source>
</evidence>
<dbReference type="SMART" id="SM00342">
    <property type="entry name" value="HTH_ARAC"/>
    <property type="match status" value="1"/>
</dbReference>
<dbReference type="PANTHER" id="PTHR46796">
    <property type="entry name" value="HTH-TYPE TRANSCRIPTIONAL ACTIVATOR RHAS-RELATED"/>
    <property type="match status" value="1"/>
</dbReference>
<reference evidence="6" key="1">
    <citation type="submission" date="2013-08" db="EMBL/GenBank/DDBJ databases">
        <title>Genome sequencing of Arenimonas donghaensis.</title>
        <authorList>
            <person name="Chen F."/>
            <person name="Wang G."/>
        </authorList>
    </citation>
    <scope>NUCLEOTIDE SEQUENCE [LARGE SCALE GENOMIC DNA]</scope>
    <source>
        <strain evidence="6">HO3-R19</strain>
    </source>
</reference>
<dbReference type="InterPro" id="IPR009057">
    <property type="entry name" value="Homeodomain-like_sf"/>
</dbReference>
<reference evidence="5 6" key="2">
    <citation type="journal article" date="2015" name="Stand. Genomic Sci.">
        <title>High quality draft genomic sequence of Arenimonas donghaensis DSM 18148(T).</title>
        <authorList>
            <person name="Chen F."/>
            <person name="Wang H."/>
            <person name="Cao Y."/>
            <person name="Li X."/>
            <person name="Wang G."/>
        </authorList>
    </citation>
    <scope>NUCLEOTIDE SEQUENCE [LARGE SCALE GENOMIC DNA]</scope>
    <source>
        <strain evidence="5 6">HO3-R19</strain>
    </source>
</reference>
<dbReference type="Pfam" id="PF12833">
    <property type="entry name" value="HTH_18"/>
    <property type="match status" value="1"/>
</dbReference>
<evidence type="ECO:0000313" key="5">
    <source>
        <dbReference type="EMBL" id="KFL36876.1"/>
    </source>
</evidence>
<accession>A0A087MJ23</accession>
<dbReference type="InterPro" id="IPR046532">
    <property type="entry name" value="DUF6597"/>
</dbReference>
<dbReference type="InterPro" id="IPR018060">
    <property type="entry name" value="HTH_AraC"/>
</dbReference>
<evidence type="ECO:0000256" key="3">
    <source>
        <dbReference type="ARBA" id="ARBA00023163"/>
    </source>
</evidence>
<name>A0A087MJ23_9GAMM</name>
<evidence type="ECO:0000256" key="1">
    <source>
        <dbReference type="ARBA" id="ARBA00023015"/>
    </source>
</evidence>
<evidence type="ECO:0000256" key="2">
    <source>
        <dbReference type="ARBA" id="ARBA00023125"/>
    </source>
</evidence>
<keyword evidence="2" id="KW-0238">DNA-binding</keyword>
<dbReference type="GO" id="GO:0043565">
    <property type="term" value="F:sequence-specific DNA binding"/>
    <property type="evidence" value="ECO:0007669"/>
    <property type="project" value="InterPro"/>
</dbReference>
<sequence>MDGDLRQRLRVHHQDDALGRWTVAWCPPPPVLAGIVSMLWYGEGHTGYQRDRILPSGDSFLLVNLGPVQYRIDPGPPEQRVPFDDIWYSGLHQGPIDTEAPHGNALFGVAFRATGARPWLGTDAHELGGRILPLADVLGAPANELRERLLACGSLPARFSTVENWLAARLDPRRAPSPLLAWAVERIEQRAGRVSVESLAHEAGVSRKHLAGLFRREVGLGAKALARVHRFRAAVDLLAGRDRVPWTELALQCGYFDQSHLVRDFRAFSGFAPGEFIRHARADGQAVVVR</sequence>
<dbReference type="SUPFAM" id="SSF46689">
    <property type="entry name" value="Homeodomain-like"/>
    <property type="match status" value="1"/>
</dbReference>
<dbReference type="OrthoDB" id="9809338at2"/>
<dbReference type="PANTHER" id="PTHR46796:SF15">
    <property type="entry name" value="BLL1074 PROTEIN"/>
    <property type="match status" value="1"/>
</dbReference>
<dbReference type="GO" id="GO:0003700">
    <property type="term" value="F:DNA-binding transcription factor activity"/>
    <property type="evidence" value="ECO:0007669"/>
    <property type="project" value="InterPro"/>
</dbReference>
<dbReference type="AlphaFoldDB" id="A0A087MJ23"/>
<comment type="caution">
    <text evidence="5">The sequence shown here is derived from an EMBL/GenBank/DDBJ whole genome shotgun (WGS) entry which is preliminary data.</text>
</comment>
<dbReference type="PATRIC" id="fig|1121014.3.peg.1186"/>
<dbReference type="EMBL" id="AVCJ01000011">
    <property type="protein sequence ID" value="KFL36876.1"/>
    <property type="molecule type" value="Genomic_DNA"/>
</dbReference>
<evidence type="ECO:0000259" key="4">
    <source>
        <dbReference type="PROSITE" id="PS01124"/>
    </source>
</evidence>
<keyword evidence="3" id="KW-0804">Transcription</keyword>